<dbReference type="Proteomes" id="UP000236729">
    <property type="component" value="Unassembled WGS sequence"/>
</dbReference>
<dbReference type="EMBL" id="FOME01000004">
    <property type="protein sequence ID" value="SFD36880.1"/>
    <property type="molecule type" value="Genomic_DNA"/>
</dbReference>
<evidence type="ECO:0000256" key="2">
    <source>
        <dbReference type="ARBA" id="ARBA00022485"/>
    </source>
</evidence>
<dbReference type="InterPro" id="IPR058240">
    <property type="entry name" value="rSAM_sf"/>
</dbReference>
<protein>
    <submittedName>
        <fullName evidence="8">Radical SAM superfamily enzyme, MoaA/NifB/PqqE/SkfB family</fullName>
    </submittedName>
</protein>
<evidence type="ECO:0000256" key="4">
    <source>
        <dbReference type="ARBA" id="ARBA00022723"/>
    </source>
</evidence>
<dbReference type="PANTHER" id="PTHR11228:SF7">
    <property type="entry name" value="PQQA PEPTIDE CYCLASE"/>
    <property type="match status" value="1"/>
</dbReference>
<dbReference type="InterPro" id="IPR007197">
    <property type="entry name" value="rSAM"/>
</dbReference>
<dbReference type="AlphaFoldDB" id="A0A1H6E5V9"/>
<dbReference type="SMR" id="A0A1H6E5V9"/>
<evidence type="ECO:0000313" key="9">
    <source>
        <dbReference type="EMBL" id="SFD36880.1"/>
    </source>
</evidence>
<evidence type="ECO:0000256" key="6">
    <source>
        <dbReference type="ARBA" id="ARBA00023014"/>
    </source>
</evidence>
<evidence type="ECO:0000256" key="5">
    <source>
        <dbReference type="ARBA" id="ARBA00023004"/>
    </source>
</evidence>
<dbReference type="InterPro" id="IPR023885">
    <property type="entry name" value="4Fe4S-binding_SPASM_dom"/>
</dbReference>
<reference evidence="10 11" key="1">
    <citation type="submission" date="2016-10" db="EMBL/GenBank/DDBJ databases">
        <authorList>
            <person name="Varghese N."/>
            <person name="Submissions S."/>
        </authorList>
    </citation>
    <scope>NUCLEOTIDE SEQUENCE [LARGE SCALE GENOMIC DNA]</scope>
    <source>
        <strain evidence="11">ATCC 20501</strain>
        <strain evidence="9 10">CGMCC 4.3529</strain>
    </source>
</reference>
<dbReference type="Pfam" id="PF04055">
    <property type="entry name" value="Radical_SAM"/>
    <property type="match status" value="1"/>
</dbReference>
<dbReference type="CDD" id="cd21109">
    <property type="entry name" value="SPASM"/>
    <property type="match status" value="1"/>
</dbReference>
<accession>A0A1H6E5V9</accession>
<comment type="cofactor">
    <cofactor evidence="1">
        <name>[4Fe-4S] cluster</name>
        <dbReference type="ChEBI" id="CHEBI:49883"/>
    </cofactor>
</comment>
<keyword evidence="10" id="KW-1185">Reference proteome</keyword>
<evidence type="ECO:0000313" key="11">
    <source>
        <dbReference type="Proteomes" id="UP000236729"/>
    </source>
</evidence>
<dbReference type="GO" id="GO:0003824">
    <property type="term" value="F:catalytic activity"/>
    <property type="evidence" value="ECO:0007669"/>
    <property type="project" value="InterPro"/>
</dbReference>
<dbReference type="GO" id="GO:0046872">
    <property type="term" value="F:metal ion binding"/>
    <property type="evidence" value="ECO:0007669"/>
    <property type="project" value="UniProtKB-KW"/>
</dbReference>
<dbReference type="PROSITE" id="PS51918">
    <property type="entry name" value="RADICAL_SAM"/>
    <property type="match status" value="1"/>
</dbReference>
<accession>A0A1I1S1Q2</accession>
<gene>
    <name evidence="8" type="ORF">SAMN02982929_05535</name>
    <name evidence="9" type="ORF">SAMN05216506_10464</name>
</gene>
<dbReference type="GO" id="GO:0051539">
    <property type="term" value="F:4 iron, 4 sulfur cluster binding"/>
    <property type="evidence" value="ECO:0007669"/>
    <property type="project" value="UniProtKB-KW"/>
</dbReference>
<dbReference type="PANTHER" id="PTHR11228">
    <property type="entry name" value="RADICAL SAM DOMAIN PROTEIN"/>
    <property type="match status" value="1"/>
</dbReference>
<sequence length="376" mass="42060">MVHLPLLQRVPRYVTVFVNWACNLTCRECWMYGDSASESTWLEEVKREQISTEMWTGIVDELAANSGAGDPANIAIMGGEPLMHPKIVELCRIAKERLPGGVLDMSTNGTLLTRMADELADSGIDVVYVSLDGPTAEINNPIRGRKSYERAIAGIEALQRAAATRGGPKIALNFVVTGMNYTSLPEMVRLCERMEIPELTVGLASYFTKDEGWRSRPAFEPVTGQPFLSWAGYCNEHQHADMDLVRLREIFDETESMSDSVEVLIAPTRYGNEEKAKFFTPDWHRTVRETTCTKLWAQSTLLPNGQVISCTTFADTVMGSIKGSSLSEVWHGDTYRRMREQIKQGLAPVCYRCCELNMDIEVDPALYTIEPAVVEK</sequence>
<dbReference type="CDD" id="cd01335">
    <property type="entry name" value="Radical_SAM"/>
    <property type="match status" value="1"/>
</dbReference>
<dbReference type="Proteomes" id="UP000199690">
    <property type="component" value="Unassembled WGS sequence"/>
</dbReference>
<evidence type="ECO:0000313" key="10">
    <source>
        <dbReference type="Proteomes" id="UP000199690"/>
    </source>
</evidence>
<dbReference type="EMBL" id="FNVB01000009">
    <property type="protein sequence ID" value="SEG92346.1"/>
    <property type="molecule type" value="Genomic_DNA"/>
</dbReference>
<evidence type="ECO:0000259" key="7">
    <source>
        <dbReference type="PROSITE" id="PS51918"/>
    </source>
</evidence>
<evidence type="ECO:0000256" key="1">
    <source>
        <dbReference type="ARBA" id="ARBA00001966"/>
    </source>
</evidence>
<dbReference type="InterPro" id="IPR017200">
    <property type="entry name" value="PqqE-like"/>
</dbReference>
<organism evidence="8 11">
    <name type="scientific">Saccharopolyspora kobensis</name>
    <dbReference type="NCBI Taxonomy" id="146035"/>
    <lineage>
        <taxon>Bacteria</taxon>
        <taxon>Bacillati</taxon>
        <taxon>Actinomycetota</taxon>
        <taxon>Actinomycetes</taxon>
        <taxon>Pseudonocardiales</taxon>
        <taxon>Pseudonocardiaceae</taxon>
        <taxon>Saccharopolyspora</taxon>
    </lineage>
</organism>
<keyword evidence="3" id="KW-0949">S-adenosyl-L-methionine</keyword>
<dbReference type="SFLD" id="SFLDG01386">
    <property type="entry name" value="main_SPASM_domain-containing"/>
    <property type="match status" value="1"/>
</dbReference>
<reference evidence="8" key="2">
    <citation type="submission" date="2016-10" db="EMBL/GenBank/DDBJ databases">
        <authorList>
            <person name="de Groot N.N."/>
        </authorList>
    </citation>
    <scope>NUCLEOTIDE SEQUENCE [LARGE SCALE GENOMIC DNA]</scope>
    <source>
        <strain evidence="8">ATCC 20501</strain>
    </source>
</reference>
<dbReference type="InterPro" id="IPR050377">
    <property type="entry name" value="Radical_SAM_PqqE_MftC-like"/>
</dbReference>
<dbReference type="PIRSF" id="PIRSF037420">
    <property type="entry name" value="PQQ_syn_pqqE"/>
    <property type="match status" value="1"/>
</dbReference>
<dbReference type="InterPro" id="IPR013785">
    <property type="entry name" value="Aldolase_TIM"/>
</dbReference>
<dbReference type="SFLD" id="SFLDS00029">
    <property type="entry name" value="Radical_SAM"/>
    <property type="match status" value="1"/>
</dbReference>
<keyword evidence="5" id="KW-0408">Iron</keyword>
<evidence type="ECO:0000313" key="8">
    <source>
        <dbReference type="EMBL" id="SEG92346.1"/>
    </source>
</evidence>
<dbReference type="Pfam" id="PF13186">
    <property type="entry name" value="SPASM"/>
    <property type="match status" value="1"/>
</dbReference>
<name>A0A1H6E5V9_9PSEU</name>
<proteinExistence type="predicted"/>
<dbReference type="SUPFAM" id="SSF102114">
    <property type="entry name" value="Radical SAM enzymes"/>
    <property type="match status" value="1"/>
</dbReference>
<keyword evidence="2" id="KW-0004">4Fe-4S</keyword>
<feature type="domain" description="Radical SAM core" evidence="7">
    <location>
        <begin position="6"/>
        <end position="243"/>
    </location>
</feature>
<keyword evidence="6" id="KW-0411">Iron-sulfur</keyword>
<dbReference type="Gene3D" id="3.20.20.70">
    <property type="entry name" value="Aldolase class I"/>
    <property type="match status" value="1"/>
</dbReference>
<keyword evidence="4" id="KW-0479">Metal-binding</keyword>
<evidence type="ECO:0000256" key="3">
    <source>
        <dbReference type="ARBA" id="ARBA00022691"/>
    </source>
</evidence>
<dbReference type="SFLD" id="SFLDG01067">
    <property type="entry name" value="SPASM/twitch_domain_containing"/>
    <property type="match status" value="1"/>
</dbReference>
<dbReference type="RefSeq" id="WP_258958368.1">
    <property type="nucleotide sequence ID" value="NZ_FNVB01000009.1"/>
</dbReference>